<dbReference type="EMBL" id="FOLL01000014">
    <property type="protein sequence ID" value="SFC55656.1"/>
    <property type="molecule type" value="Genomic_DNA"/>
</dbReference>
<dbReference type="RefSeq" id="WP_090974291.1">
    <property type="nucleotide sequence ID" value="NZ_FOLL01000014.1"/>
</dbReference>
<evidence type="ECO:0000313" key="3">
    <source>
        <dbReference type="Proteomes" id="UP000199577"/>
    </source>
</evidence>
<dbReference type="OrthoDB" id="788168at2"/>
<dbReference type="AlphaFoldDB" id="A0A1I1K4K1"/>
<sequence>MGMMDSGVNGLMKRLLPLLMVWCNWVMDAGAQTASKGTIETLQDSLVKLGYTMYNEPGEPERLEANFTFVKTLVTALKTPHSYSFPFDSLNMVSILHAPDNRFRVFSWHVQLNDGSYLYYGAIQLNTPDGSLKLFPLLDKTYEIPQPETAVAGPSTWYGAQYYHIISIDGAYVLLGWKGHTPGITQKVIEVLQLKENDVVLGKTIFDGEDTGHHARMIYRFSKQASMYMVYDRAANRIVMDHLSPTDNRHQGQYEQYGPDLTYDAWQIHGGRLRLVPDIPLTNPPDPNDEQYNDPRKGHQHPKSGFSAN</sequence>
<gene>
    <name evidence="2" type="ORF">SAMN05421747_11487</name>
</gene>
<evidence type="ECO:0000256" key="1">
    <source>
        <dbReference type="SAM" id="MobiDB-lite"/>
    </source>
</evidence>
<protein>
    <submittedName>
        <fullName evidence="2">Uncharacterized protein</fullName>
    </submittedName>
</protein>
<organism evidence="2 3">
    <name type="scientific">Parapedobacter composti</name>
    <dbReference type="NCBI Taxonomy" id="623281"/>
    <lineage>
        <taxon>Bacteria</taxon>
        <taxon>Pseudomonadati</taxon>
        <taxon>Bacteroidota</taxon>
        <taxon>Sphingobacteriia</taxon>
        <taxon>Sphingobacteriales</taxon>
        <taxon>Sphingobacteriaceae</taxon>
        <taxon>Parapedobacter</taxon>
    </lineage>
</organism>
<proteinExistence type="predicted"/>
<name>A0A1I1K4K1_9SPHI</name>
<evidence type="ECO:0000313" key="2">
    <source>
        <dbReference type="EMBL" id="SFC55656.1"/>
    </source>
</evidence>
<dbReference type="Proteomes" id="UP000199577">
    <property type="component" value="Unassembled WGS sequence"/>
</dbReference>
<dbReference type="STRING" id="623281.SAMN05421747_11487"/>
<keyword evidence="3" id="KW-1185">Reference proteome</keyword>
<accession>A0A1I1K4K1</accession>
<feature type="region of interest" description="Disordered" evidence="1">
    <location>
        <begin position="277"/>
        <end position="309"/>
    </location>
</feature>
<reference evidence="2 3" key="1">
    <citation type="submission" date="2016-10" db="EMBL/GenBank/DDBJ databases">
        <authorList>
            <person name="de Groot N.N."/>
        </authorList>
    </citation>
    <scope>NUCLEOTIDE SEQUENCE [LARGE SCALE GENOMIC DNA]</scope>
    <source>
        <strain evidence="2 3">DSM 22900</strain>
    </source>
</reference>